<sequence>MPITTIPKVLGKDTTNPPNKQVQFLENKVNKLRHLNDSLNKEVFEAIQRGHRLAAKLGYADLDDAERSLATQADGGSAAQQSQLEQLSQYPADELAGHVQALQAELVSHVQLSKSTLGALQDALEGMAELRAENERLKGTLEDSRKEQNAKGEVSGSAQGVAQELADVQEKLLTLQGKYTALRTAKQKADEQHKKDFATYKAFRDFYEEREAKRAAHKRRKLNPKGEDDGGDGGGDKGEGSSSVSLKQAMRRAKTPTMDRIHKKSRTQTMRSRSGLVTPAKSSQRTPSPPVLTSKDVNSSSPTPTSSGAPTPTKPRVIKPLPHKAVKREPSVVIPDLNEVAGSSETEPESQPVQFLYPSQQNVTEVPPSTAPQKRPRSPAPDRDSSETEIESQGPAFIFPPEMVPLTPAQVTDMTPRPALRREKQHQLHTPVSMPRPLQSGKGKERIKQETVTMPPPSSPSRSNRFRQYPPPREARLPDTPVSLPTRKGKERVTENDENAPDGTGSAPSTPSKKHPSSYSIYKGRGRYGAEAQAARETINAMYEIDPERNNGVNFQFEEVVRDKEKRKHMHAADCECCRDYYEAVGPLPSRLQPPAWRSPQSKDKKRKRDSFEDGDDDRNAEAIEKHKQEISRHRQHWARGETPPGYWNIGFPDTQEVEAMNAEAQRMHERKQALVAQDAQRGGKYRKR</sequence>
<dbReference type="AlphaFoldDB" id="A0A5C2SJF0"/>
<evidence type="ECO:0000256" key="4">
    <source>
        <dbReference type="SAM" id="MobiDB-lite"/>
    </source>
</evidence>
<proteinExistence type="predicted"/>
<dbReference type="OrthoDB" id="5801062at2759"/>
<dbReference type="Pfam" id="PF08573">
    <property type="entry name" value="SAE2"/>
    <property type="match status" value="1"/>
</dbReference>
<comment type="subcellular location">
    <subcellularLocation>
        <location evidence="1">Nucleus</location>
    </subcellularLocation>
</comment>
<keyword evidence="3" id="KW-0539">Nucleus</keyword>
<feature type="compositionally biased region" description="Low complexity" evidence="4">
    <location>
        <begin position="299"/>
        <end position="315"/>
    </location>
</feature>
<feature type="region of interest" description="Disordered" evidence="4">
    <location>
        <begin position="213"/>
        <end position="528"/>
    </location>
</feature>
<dbReference type="PANTHER" id="PTHR15107:SF0">
    <property type="entry name" value="DNA ENDONUCLEASE ACTIVATOR CTP1 C-TERMINAL DOMAIN-CONTAINING PROTEIN"/>
    <property type="match status" value="1"/>
</dbReference>
<dbReference type="InterPro" id="IPR013882">
    <property type="entry name" value="Ctp1_C"/>
</dbReference>
<keyword evidence="7" id="KW-1185">Reference proteome</keyword>
<dbReference type="Proteomes" id="UP000313359">
    <property type="component" value="Unassembled WGS sequence"/>
</dbReference>
<reference evidence="6" key="1">
    <citation type="journal article" date="2018" name="Genome Biol. Evol.">
        <title>Genomics and development of Lentinus tigrinus, a white-rot wood-decaying mushroom with dimorphic fruiting bodies.</title>
        <authorList>
            <person name="Wu B."/>
            <person name="Xu Z."/>
            <person name="Knudson A."/>
            <person name="Carlson A."/>
            <person name="Chen N."/>
            <person name="Kovaka S."/>
            <person name="LaButti K."/>
            <person name="Lipzen A."/>
            <person name="Pennachio C."/>
            <person name="Riley R."/>
            <person name="Schakwitz W."/>
            <person name="Umezawa K."/>
            <person name="Ohm R.A."/>
            <person name="Grigoriev I.V."/>
            <person name="Nagy L.G."/>
            <person name="Gibbons J."/>
            <person name="Hibbett D."/>
        </authorList>
    </citation>
    <scope>NUCLEOTIDE SEQUENCE [LARGE SCALE GENOMIC DNA]</scope>
    <source>
        <strain evidence="6">ALCF2SS1-6</strain>
    </source>
</reference>
<feature type="region of interest" description="Disordered" evidence="4">
    <location>
        <begin position="587"/>
        <end position="689"/>
    </location>
</feature>
<organism evidence="6 7">
    <name type="scientific">Lentinus tigrinus ALCF2SS1-6</name>
    <dbReference type="NCBI Taxonomy" id="1328759"/>
    <lineage>
        <taxon>Eukaryota</taxon>
        <taxon>Fungi</taxon>
        <taxon>Dikarya</taxon>
        <taxon>Basidiomycota</taxon>
        <taxon>Agaricomycotina</taxon>
        <taxon>Agaricomycetes</taxon>
        <taxon>Polyporales</taxon>
        <taxon>Polyporaceae</taxon>
        <taxon>Lentinus</taxon>
    </lineage>
</organism>
<feature type="compositionally biased region" description="Basic and acidic residues" evidence="4">
    <location>
        <begin position="136"/>
        <end position="150"/>
    </location>
</feature>
<dbReference type="GO" id="GO:0010792">
    <property type="term" value="P:DNA double-strand break processing involved in repair via single-strand annealing"/>
    <property type="evidence" value="ECO:0007669"/>
    <property type="project" value="TreeGrafter"/>
</dbReference>
<dbReference type="PANTHER" id="PTHR15107">
    <property type="entry name" value="RETINOBLASTOMA BINDING PROTEIN 8"/>
    <property type="match status" value="1"/>
</dbReference>
<feature type="compositionally biased region" description="Polar residues" evidence="4">
    <location>
        <begin position="341"/>
        <end position="364"/>
    </location>
</feature>
<name>A0A5C2SJF0_9APHY</name>
<evidence type="ECO:0000256" key="1">
    <source>
        <dbReference type="ARBA" id="ARBA00004123"/>
    </source>
</evidence>
<accession>A0A5C2SJF0</accession>
<keyword evidence="2" id="KW-0227">DNA damage</keyword>
<dbReference type="GO" id="GO:0005634">
    <property type="term" value="C:nucleus"/>
    <property type="evidence" value="ECO:0007669"/>
    <property type="project" value="UniProtKB-SubCell"/>
</dbReference>
<feature type="domain" description="DNA endonuclease activator Ctp1 C-terminal" evidence="5">
    <location>
        <begin position="556"/>
        <end position="657"/>
    </location>
</feature>
<dbReference type="InterPro" id="IPR033316">
    <property type="entry name" value="RBBP8-like"/>
</dbReference>
<protein>
    <recommendedName>
        <fullName evidence="5">DNA endonuclease activator Ctp1 C-terminal domain-containing protein</fullName>
    </recommendedName>
</protein>
<feature type="compositionally biased region" description="Basic and acidic residues" evidence="4">
    <location>
        <begin position="618"/>
        <end position="633"/>
    </location>
</feature>
<dbReference type="STRING" id="1328759.A0A5C2SJF0"/>
<dbReference type="GO" id="GO:0003684">
    <property type="term" value="F:damaged DNA binding"/>
    <property type="evidence" value="ECO:0007669"/>
    <property type="project" value="TreeGrafter"/>
</dbReference>
<gene>
    <name evidence="6" type="ORF">L227DRAFT_523901</name>
</gene>
<evidence type="ECO:0000259" key="5">
    <source>
        <dbReference type="Pfam" id="PF08573"/>
    </source>
</evidence>
<feature type="region of interest" description="Disordered" evidence="4">
    <location>
        <begin position="136"/>
        <end position="158"/>
    </location>
</feature>
<evidence type="ECO:0000256" key="2">
    <source>
        <dbReference type="ARBA" id="ARBA00022763"/>
    </source>
</evidence>
<evidence type="ECO:0000313" key="6">
    <source>
        <dbReference type="EMBL" id="RPD61556.1"/>
    </source>
</evidence>
<feature type="compositionally biased region" description="Basic and acidic residues" evidence="4">
    <location>
        <begin position="224"/>
        <end position="239"/>
    </location>
</feature>
<evidence type="ECO:0000313" key="7">
    <source>
        <dbReference type="Proteomes" id="UP000313359"/>
    </source>
</evidence>
<evidence type="ECO:0000256" key="3">
    <source>
        <dbReference type="ARBA" id="ARBA00023242"/>
    </source>
</evidence>
<dbReference type="EMBL" id="ML122261">
    <property type="protein sequence ID" value="RPD61556.1"/>
    <property type="molecule type" value="Genomic_DNA"/>
</dbReference>